<evidence type="ECO:0000256" key="1">
    <source>
        <dbReference type="SAM" id="SignalP"/>
    </source>
</evidence>
<keyword evidence="1" id="KW-0732">Signal</keyword>
<dbReference type="Proteomes" id="UP000186246">
    <property type="component" value="Unassembled WGS sequence"/>
</dbReference>
<evidence type="ECO:0000313" key="4">
    <source>
        <dbReference type="Proteomes" id="UP000186246"/>
    </source>
</evidence>
<feature type="signal peptide" evidence="1">
    <location>
        <begin position="1"/>
        <end position="19"/>
    </location>
</feature>
<dbReference type="EMBL" id="MUGO01000007">
    <property type="protein sequence ID" value="PQA95384.1"/>
    <property type="molecule type" value="Genomic_DNA"/>
</dbReference>
<name>A0A1N7PAI1_9FLAO</name>
<evidence type="ECO:0000313" key="5">
    <source>
        <dbReference type="Proteomes" id="UP000238314"/>
    </source>
</evidence>
<reference evidence="4" key="2">
    <citation type="submission" date="2017-01" db="EMBL/GenBank/DDBJ databases">
        <authorList>
            <person name="Varghese N."/>
            <person name="Submissions S."/>
        </authorList>
    </citation>
    <scope>NUCLEOTIDE SEQUENCE [LARGE SCALE GENOMIC DNA]</scope>
    <source>
        <strain evidence="4">DSM 21068</strain>
    </source>
</reference>
<accession>A0A1N7PAI1</accession>
<reference evidence="2 5" key="1">
    <citation type="submission" date="2016-11" db="EMBL/GenBank/DDBJ databases">
        <title>Whole genomes of Flavobacteriaceae.</title>
        <authorList>
            <person name="Stine C."/>
            <person name="Li C."/>
            <person name="Tadesse D."/>
        </authorList>
    </citation>
    <scope>NUCLEOTIDE SEQUENCE [LARGE SCALE GENOMIC DNA]</scope>
    <source>
        <strain evidence="2 5">DSM 21068</strain>
    </source>
</reference>
<evidence type="ECO:0000313" key="2">
    <source>
        <dbReference type="EMBL" id="PQA95384.1"/>
    </source>
</evidence>
<proteinExistence type="predicted"/>
<dbReference type="OrthoDB" id="1467107at2"/>
<feature type="chain" id="PRO_5044563947" evidence="1">
    <location>
        <begin position="20"/>
        <end position="218"/>
    </location>
</feature>
<evidence type="ECO:0000313" key="3">
    <source>
        <dbReference type="EMBL" id="SIT07581.1"/>
    </source>
</evidence>
<protein>
    <submittedName>
        <fullName evidence="3">GLPGLI family protein</fullName>
    </submittedName>
</protein>
<organism evidence="3 4">
    <name type="scientific">Chryseobacterium piscicola</name>
    <dbReference type="NCBI Taxonomy" id="551459"/>
    <lineage>
        <taxon>Bacteria</taxon>
        <taxon>Pseudomonadati</taxon>
        <taxon>Bacteroidota</taxon>
        <taxon>Flavobacteriia</taxon>
        <taxon>Flavobacteriales</taxon>
        <taxon>Weeksellaceae</taxon>
        <taxon>Chryseobacterium group</taxon>
        <taxon>Chryseobacterium</taxon>
    </lineage>
</organism>
<dbReference type="EMBL" id="FTOJ01000012">
    <property type="protein sequence ID" value="SIT07581.1"/>
    <property type="molecule type" value="Genomic_DNA"/>
</dbReference>
<keyword evidence="5" id="KW-1185">Reference proteome</keyword>
<reference evidence="3" key="3">
    <citation type="submission" date="2017-01" db="EMBL/GenBank/DDBJ databases">
        <authorList>
            <person name="Mah S.A."/>
            <person name="Swanson W.J."/>
            <person name="Moy G.W."/>
            <person name="Vacquier V.D."/>
        </authorList>
    </citation>
    <scope>NUCLEOTIDE SEQUENCE [LARGE SCALE GENOMIC DNA]</scope>
    <source>
        <strain evidence="3">DSM 21068</strain>
    </source>
</reference>
<dbReference type="Proteomes" id="UP000238314">
    <property type="component" value="Unassembled WGS sequence"/>
</dbReference>
<dbReference type="RefSeq" id="WP_076452794.1">
    <property type="nucleotide sequence ID" value="NZ_FTOJ01000012.1"/>
</dbReference>
<sequence>MKSLVLALLLIISIGKFSAQTTEGQITYKMDFSSDNPEMAVALPMMQGSTMQLYFTKDKSAANVEMGSIMKMKSVMDTKLDKGIILIDVMGQQIANNIESISKTKVDTDKIGKPVLTSETKQILGFNCKKYTVKDPSGEGNDSVLWITTDIKTTLAGQKQFTNGLEGVPLEFSTMQQGMNVHFEATNFIKTLDHEVFSTKIPEGYKIMTEEEMKRIGA</sequence>
<gene>
    <name evidence="2" type="ORF">B0A70_06135</name>
    <name evidence="3" type="ORF">SAMN05421796_11249</name>
</gene>
<dbReference type="AlphaFoldDB" id="A0A1N7PAI1"/>
<dbReference type="STRING" id="551459.SAMN05421796_11249"/>